<gene>
    <name evidence="1" type="ORF">MED15_00228</name>
</gene>
<name>A0ABX9D7D1_9ACTN</name>
<dbReference type="Proteomes" id="UP000249045">
    <property type="component" value="Unassembled WGS sequence"/>
</dbReference>
<reference evidence="1 2" key="1">
    <citation type="submission" date="2018-03" db="EMBL/GenBank/DDBJ databases">
        <title>Defining the species Micromonospora saelicesensis and Micromonospora noduli under the framework of genomics.</title>
        <authorList>
            <person name="Riesco R."/>
            <person name="Trujillo M.E."/>
        </authorList>
    </citation>
    <scope>NUCLEOTIDE SEQUENCE [LARGE SCALE GENOMIC DNA]</scope>
    <source>
        <strain evidence="1 2">MED15</strain>
    </source>
</reference>
<proteinExistence type="predicted"/>
<accession>A0ABX9D7D1</accession>
<evidence type="ECO:0000313" key="1">
    <source>
        <dbReference type="EMBL" id="RAO24470.1"/>
    </source>
</evidence>
<evidence type="ECO:0000313" key="2">
    <source>
        <dbReference type="Proteomes" id="UP000249045"/>
    </source>
</evidence>
<keyword evidence="2" id="KW-1185">Reference proteome</keyword>
<comment type="caution">
    <text evidence="1">The sequence shown here is derived from an EMBL/GenBank/DDBJ whole genome shotgun (WGS) entry which is preliminary data.</text>
</comment>
<protein>
    <submittedName>
        <fullName evidence="1">Uncharacterized protein</fullName>
    </submittedName>
</protein>
<sequence length="86" mass="9309">MDVDVEVPAGTKLLLLAGEWLCEPTVPARRDEVVIVVAISQGATSGWVWVRGHVCRRQDPPDCGTGSCFEHQVLASAIRLNLAGQR</sequence>
<dbReference type="EMBL" id="PYAC01000001">
    <property type="protein sequence ID" value="RAO24470.1"/>
    <property type="molecule type" value="Genomic_DNA"/>
</dbReference>
<organism evidence="1 2">
    <name type="scientific">Micromonospora noduli</name>
    <dbReference type="NCBI Taxonomy" id="709876"/>
    <lineage>
        <taxon>Bacteria</taxon>
        <taxon>Bacillati</taxon>
        <taxon>Actinomycetota</taxon>
        <taxon>Actinomycetes</taxon>
        <taxon>Micromonosporales</taxon>
        <taxon>Micromonosporaceae</taxon>
        <taxon>Micromonospora</taxon>
    </lineage>
</organism>